<name>A0A1I3LQK4_9RHOB</name>
<protein>
    <recommendedName>
        <fullName evidence="4">Gamma-glutamylcyclotransferase</fullName>
    </recommendedName>
</protein>
<evidence type="ECO:0000313" key="3">
    <source>
        <dbReference type="Proteomes" id="UP000199377"/>
    </source>
</evidence>
<proteinExistence type="predicted"/>
<accession>A0A1I3LQK4</accession>
<dbReference type="RefSeq" id="WP_092863374.1">
    <property type="nucleotide sequence ID" value="NZ_FOQH01000010.1"/>
</dbReference>
<feature type="compositionally biased region" description="Pro residues" evidence="1">
    <location>
        <begin position="210"/>
        <end position="221"/>
    </location>
</feature>
<feature type="region of interest" description="Disordered" evidence="1">
    <location>
        <begin position="202"/>
        <end position="221"/>
    </location>
</feature>
<reference evidence="2 3" key="1">
    <citation type="submission" date="2016-10" db="EMBL/GenBank/DDBJ databases">
        <authorList>
            <person name="de Groot N.N."/>
        </authorList>
    </citation>
    <scope>NUCLEOTIDE SEQUENCE [LARGE SCALE GENOMIC DNA]</scope>
    <source>
        <strain evidence="2 3">CGMCC 1.11030</strain>
    </source>
</reference>
<organism evidence="2 3">
    <name type="scientific">Albimonas pacifica</name>
    <dbReference type="NCBI Taxonomy" id="1114924"/>
    <lineage>
        <taxon>Bacteria</taxon>
        <taxon>Pseudomonadati</taxon>
        <taxon>Pseudomonadota</taxon>
        <taxon>Alphaproteobacteria</taxon>
        <taxon>Rhodobacterales</taxon>
        <taxon>Paracoccaceae</taxon>
        <taxon>Albimonas</taxon>
    </lineage>
</organism>
<evidence type="ECO:0008006" key="4">
    <source>
        <dbReference type="Google" id="ProtNLM"/>
    </source>
</evidence>
<dbReference type="AlphaFoldDB" id="A0A1I3LQK4"/>
<dbReference type="EMBL" id="FOQH01000010">
    <property type="protein sequence ID" value="SFI87028.1"/>
    <property type="molecule type" value="Genomic_DNA"/>
</dbReference>
<evidence type="ECO:0000313" key="2">
    <source>
        <dbReference type="EMBL" id="SFI87028.1"/>
    </source>
</evidence>
<sequence>MQGRVAIVGYGSLIWDLEILAPWVEGPWRMGGGPALPLEFSRVSPKRRMGLVVCVDPVHGAPCPSHAIASRREDVEEARADLAARERAPLARIGMACLRSGRREGRIAGAVAAWAEAQGLAGAVWTELDPNFAEHAGRPFDFEAGEAWLLALAGEDRDEAVRYIANAPAATDTPFRRRLAARPWWRAEAARVAALDAAAGAPWASAGRAAPPPLAGRPPRS</sequence>
<dbReference type="Proteomes" id="UP000199377">
    <property type="component" value="Unassembled WGS sequence"/>
</dbReference>
<dbReference type="OrthoDB" id="262743at2"/>
<evidence type="ECO:0000256" key="1">
    <source>
        <dbReference type="SAM" id="MobiDB-lite"/>
    </source>
</evidence>
<gene>
    <name evidence="2" type="ORF">SAMN05216258_110139</name>
</gene>
<keyword evidence="3" id="KW-1185">Reference proteome</keyword>